<evidence type="ECO:0000313" key="1">
    <source>
        <dbReference type="EMBL" id="CAG6621807.1"/>
    </source>
</evidence>
<name>A0A8D8MCC0_9HEMI</name>
<accession>A0A8D8MCC0</accession>
<organism evidence="1">
    <name type="scientific">Cacopsylla melanoneura</name>
    <dbReference type="NCBI Taxonomy" id="428564"/>
    <lineage>
        <taxon>Eukaryota</taxon>
        <taxon>Metazoa</taxon>
        <taxon>Ecdysozoa</taxon>
        <taxon>Arthropoda</taxon>
        <taxon>Hexapoda</taxon>
        <taxon>Insecta</taxon>
        <taxon>Pterygota</taxon>
        <taxon>Neoptera</taxon>
        <taxon>Paraneoptera</taxon>
        <taxon>Hemiptera</taxon>
        <taxon>Sternorrhyncha</taxon>
        <taxon>Psylloidea</taxon>
        <taxon>Psyllidae</taxon>
        <taxon>Psyllinae</taxon>
        <taxon>Cacopsylla</taxon>
    </lineage>
</organism>
<dbReference type="EMBL" id="HBUF01051051">
    <property type="protein sequence ID" value="CAG6621807.1"/>
    <property type="molecule type" value="Transcribed_RNA"/>
</dbReference>
<reference evidence="1" key="1">
    <citation type="submission" date="2021-05" db="EMBL/GenBank/DDBJ databases">
        <authorList>
            <person name="Alioto T."/>
            <person name="Alioto T."/>
            <person name="Gomez Garrido J."/>
        </authorList>
    </citation>
    <scope>NUCLEOTIDE SEQUENCE</scope>
</reference>
<proteinExistence type="predicted"/>
<protein>
    <submittedName>
        <fullName evidence="1">Uncharacterized protein</fullName>
    </submittedName>
</protein>
<sequence length="114" mass="12409">MFGSHHSESEARTAGVAFFLFLGAGFTFTSSSSDELSLGDSDEISTTLLLVACRPDRLVLVEDLLLDEPLLPPDDLLFVLRPRLLLEPPVRPLLFVLGDSLLSPPSSSRANKLE</sequence>
<dbReference type="EMBL" id="HBUF01051050">
    <property type="protein sequence ID" value="CAG6621806.1"/>
    <property type="molecule type" value="Transcribed_RNA"/>
</dbReference>
<dbReference type="AlphaFoldDB" id="A0A8D8MCC0"/>